<dbReference type="Pfam" id="PF06629">
    <property type="entry name" value="MipA"/>
    <property type="match status" value="1"/>
</dbReference>
<dbReference type="PANTHER" id="PTHR38776:SF1">
    <property type="entry name" value="MLTA-INTERACTING PROTEIN-RELATED"/>
    <property type="match status" value="1"/>
</dbReference>
<dbReference type="EMBL" id="PZKG01000036">
    <property type="protein sequence ID" value="PTE21873.1"/>
    <property type="molecule type" value="Genomic_DNA"/>
</dbReference>
<gene>
    <name evidence="7" type="ORF">C5F48_10080</name>
</gene>
<dbReference type="InterPro" id="IPR010583">
    <property type="entry name" value="MipA"/>
</dbReference>
<organism evidence="7 8">
    <name type="scientific">Cereibacter changlensis JA139</name>
    <dbReference type="NCBI Taxonomy" id="1188249"/>
    <lineage>
        <taxon>Bacteria</taxon>
        <taxon>Pseudomonadati</taxon>
        <taxon>Pseudomonadota</taxon>
        <taxon>Alphaproteobacteria</taxon>
        <taxon>Rhodobacterales</taxon>
        <taxon>Paracoccaceae</taxon>
        <taxon>Cereibacter</taxon>
    </lineage>
</organism>
<sequence>MQRLILAPLCTAALALGTAAFAGGPTPVAEEPVVAAPIAVPAPARNGLAFTLRGGAAMGPAYFGSDDYEARPDLAFSLNALRLGGFALGSNDPAALREGFGLRGSLRYIGERSSDDHDELTGLEDVERALELGLGMSYTARNYELFADMRYGVVGHESLVGELGGNLIFRPSDRLTLSGGPRLQLGSSKFADTYFGVSAAEPVASGGDLSAFDAGGGLLGAGIEVEANYALNDSWGIEAAASWTRLQNDAADSPITQDEDQYGVRIGLTRRVTFGF</sequence>
<evidence type="ECO:0000256" key="4">
    <source>
        <dbReference type="ARBA" id="ARBA00023136"/>
    </source>
</evidence>
<evidence type="ECO:0000256" key="2">
    <source>
        <dbReference type="ARBA" id="ARBA00005722"/>
    </source>
</evidence>
<accession>A0A2T4JVT0</accession>
<comment type="caution">
    <text evidence="7">The sequence shown here is derived from an EMBL/GenBank/DDBJ whole genome shotgun (WGS) entry which is preliminary data.</text>
</comment>
<dbReference type="AlphaFoldDB" id="A0A2T4JVT0"/>
<keyword evidence="4" id="KW-0472">Membrane</keyword>
<feature type="signal peptide" evidence="6">
    <location>
        <begin position="1"/>
        <end position="22"/>
    </location>
</feature>
<keyword evidence="5" id="KW-0998">Cell outer membrane</keyword>
<protein>
    <submittedName>
        <fullName evidence="7">MipA/OmpV family protein</fullName>
    </submittedName>
</protein>
<evidence type="ECO:0000256" key="6">
    <source>
        <dbReference type="SAM" id="SignalP"/>
    </source>
</evidence>
<dbReference type="PANTHER" id="PTHR38776">
    <property type="entry name" value="MLTA-INTERACTING PROTEIN-RELATED"/>
    <property type="match status" value="1"/>
</dbReference>
<evidence type="ECO:0000256" key="1">
    <source>
        <dbReference type="ARBA" id="ARBA00004442"/>
    </source>
</evidence>
<evidence type="ECO:0000313" key="7">
    <source>
        <dbReference type="EMBL" id="PTE21873.1"/>
    </source>
</evidence>
<keyword evidence="3 6" id="KW-0732">Signal</keyword>
<evidence type="ECO:0000313" key="8">
    <source>
        <dbReference type="Proteomes" id="UP000241010"/>
    </source>
</evidence>
<dbReference type="RefSeq" id="WP_107663783.1">
    <property type="nucleotide sequence ID" value="NZ_PZKG01000036.1"/>
</dbReference>
<name>A0A2T4JVT0_9RHOB</name>
<comment type="subcellular location">
    <subcellularLocation>
        <location evidence="1">Cell outer membrane</location>
    </subcellularLocation>
</comment>
<dbReference type="OrthoDB" id="5462484at2"/>
<evidence type="ECO:0000256" key="3">
    <source>
        <dbReference type="ARBA" id="ARBA00022729"/>
    </source>
</evidence>
<feature type="chain" id="PRO_5015718454" evidence="6">
    <location>
        <begin position="23"/>
        <end position="276"/>
    </location>
</feature>
<dbReference type="GO" id="GO:0009279">
    <property type="term" value="C:cell outer membrane"/>
    <property type="evidence" value="ECO:0007669"/>
    <property type="project" value="UniProtKB-SubCell"/>
</dbReference>
<dbReference type="Proteomes" id="UP000241010">
    <property type="component" value="Unassembled WGS sequence"/>
</dbReference>
<evidence type="ECO:0000256" key="5">
    <source>
        <dbReference type="ARBA" id="ARBA00023237"/>
    </source>
</evidence>
<reference evidence="7 8" key="1">
    <citation type="submission" date="2018-03" db="EMBL/GenBank/DDBJ databases">
        <title>Cereibacter changlensis.</title>
        <authorList>
            <person name="Meyer T.E."/>
            <person name="Miller S."/>
            <person name="Lodha T."/>
            <person name="Gandham S."/>
            <person name="Chintalapati S."/>
            <person name="Chintalapati V.R."/>
        </authorList>
    </citation>
    <scope>NUCLEOTIDE SEQUENCE [LARGE SCALE GENOMIC DNA]</scope>
    <source>
        <strain evidence="7 8">JA139</strain>
    </source>
</reference>
<comment type="similarity">
    <text evidence="2">Belongs to the MipA/OmpV family.</text>
</comment>
<proteinExistence type="inferred from homology"/>
<keyword evidence="8" id="KW-1185">Reference proteome</keyword>